<evidence type="ECO:0000256" key="6">
    <source>
        <dbReference type="ARBA" id="ARBA00023136"/>
    </source>
</evidence>
<dbReference type="EC" id="2.7.8.-" evidence="9"/>
<dbReference type="Proteomes" id="UP001596380">
    <property type="component" value="Unassembled WGS sequence"/>
</dbReference>
<keyword evidence="6 7" id="KW-0472">Membrane</keyword>
<evidence type="ECO:0000313" key="9">
    <source>
        <dbReference type="EMBL" id="MFC6878543.1"/>
    </source>
</evidence>
<evidence type="ECO:0000256" key="1">
    <source>
        <dbReference type="ARBA" id="ARBA00004141"/>
    </source>
</evidence>
<dbReference type="PANTHER" id="PTHR30576">
    <property type="entry name" value="COLANIC BIOSYNTHESIS UDP-GLUCOSE LIPID CARRIER TRANSFERASE"/>
    <property type="match status" value="1"/>
</dbReference>
<proteinExistence type="inferred from homology"/>
<dbReference type="GO" id="GO:0016740">
    <property type="term" value="F:transferase activity"/>
    <property type="evidence" value="ECO:0007669"/>
    <property type="project" value="UniProtKB-KW"/>
</dbReference>
<dbReference type="NCBIfam" id="TIGR03025">
    <property type="entry name" value="EPS_sugtrans"/>
    <property type="match status" value="1"/>
</dbReference>
<dbReference type="Pfam" id="PF13727">
    <property type="entry name" value="CoA_binding_3"/>
    <property type="match status" value="1"/>
</dbReference>
<feature type="domain" description="Bacterial sugar transferase" evidence="8">
    <location>
        <begin position="295"/>
        <end position="482"/>
    </location>
</feature>
<keyword evidence="3 9" id="KW-0808">Transferase</keyword>
<keyword evidence="10" id="KW-1185">Reference proteome</keyword>
<sequence>MAGHRGLKDIAGERPLGHARGRQAVPVPWVAGYARRAMAADFTCGVTAAFAGYAVRFGPDEAARWPNMVLAVALPFVWVLWVAAARAYEHRFFGTGSDEYNRIFNAGIGLTAAVAILSYATKAEVARGYVVVALPLLTLLDLFARRALRRHLHRSRERGECMRRVVAVGHRDSVAGLIRELGRTPDHGMQIVGACLSDGGEGEPWHVPVHGGLGDVVQAVDRYRADTVAVLAGPDIDGLALRRLAWALEASGTQLLVASALIDVAGPRTTIRAIAGLPLLHVEHAELGGTRRFVKGAFDKVVAVLILLAALPVMAAVALAIRLDDGGPALFAQRRVGRDGLPFRMLKFRTMVEDAERLRPRLVESHGGTSVIFKMRDDPRITRVGRLLRKYSLDELPQLFNVLHGDMSLVGPRPPLPSEVERYGADVHRRLVVKPGLTGLWQISGRSDLEWEDAVRLDLRYVENWSLTLDLLILGKTAAAVLRGDGAY</sequence>
<dbReference type="Pfam" id="PF02397">
    <property type="entry name" value="Bac_transf"/>
    <property type="match status" value="1"/>
</dbReference>
<evidence type="ECO:0000259" key="8">
    <source>
        <dbReference type="Pfam" id="PF02397"/>
    </source>
</evidence>
<evidence type="ECO:0000256" key="5">
    <source>
        <dbReference type="ARBA" id="ARBA00022989"/>
    </source>
</evidence>
<keyword evidence="5 7" id="KW-1133">Transmembrane helix</keyword>
<organism evidence="9 10">
    <name type="scientific">Actinomadura yumaensis</name>
    <dbReference type="NCBI Taxonomy" id="111807"/>
    <lineage>
        <taxon>Bacteria</taxon>
        <taxon>Bacillati</taxon>
        <taxon>Actinomycetota</taxon>
        <taxon>Actinomycetes</taxon>
        <taxon>Streptosporangiales</taxon>
        <taxon>Thermomonosporaceae</taxon>
        <taxon>Actinomadura</taxon>
    </lineage>
</organism>
<reference evidence="10" key="1">
    <citation type="journal article" date="2019" name="Int. J. Syst. Evol. Microbiol.">
        <title>The Global Catalogue of Microorganisms (GCM) 10K type strain sequencing project: providing services to taxonomists for standard genome sequencing and annotation.</title>
        <authorList>
            <consortium name="The Broad Institute Genomics Platform"/>
            <consortium name="The Broad Institute Genome Sequencing Center for Infectious Disease"/>
            <person name="Wu L."/>
            <person name="Ma J."/>
        </authorList>
    </citation>
    <scope>NUCLEOTIDE SEQUENCE [LARGE SCALE GENOMIC DNA]</scope>
    <source>
        <strain evidence="10">JCM 3369</strain>
    </source>
</reference>
<gene>
    <name evidence="9" type="ORF">ACFQKB_02060</name>
</gene>
<dbReference type="EMBL" id="JBHSXS010000001">
    <property type="protein sequence ID" value="MFC6878543.1"/>
    <property type="molecule type" value="Genomic_DNA"/>
</dbReference>
<evidence type="ECO:0000313" key="10">
    <source>
        <dbReference type="Proteomes" id="UP001596380"/>
    </source>
</evidence>
<evidence type="ECO:0000256" key="2">
    <source>
        <dbReference type="ARBA" id="ARBA00006464"/>
    </source>
</evidence>
<evidence type="ECO:0000256" key="7">
    <source>
        <dbReference type="SAM" id="Phobius"/>
    </source>
</evidence>
<feature type="transmembrane region" description="Helical" evidence="7">
    <location>
        <begin position="68"/>
        <end position="88"/>
    </location>
</feature>
<dbReference type="PANTHER" id="PTHR30576:SF10">
    <property type="entry name" value="SLL5057 PROTEIN"/>
    <property type="match status" value="1"/>
</dbReference>
<keyword evidence="4 7" id="KW-0812">Transmembrane</keyword>
<evidence type="ECO:0000256" key="4">
    <source>
        <dbReference type="ARBA" id="ARBA00022692"/>
    </source>
</evidence>
<accession>A0ABW2CC56</accession>
<comment type="subcellular location">
    <subcellularLocation>
        <location evidence="1">Membrane</location>
        <topology evidence="1">Multi-pass membrane protein</topology>
    </subcellularLocation>
</comment>
<feature type="transmembrane region" description="Helical" evidence="7">
    <location>
        <begin position="100"/>
        <end position="120"/>
    </location>
</feature>
<comment type="caution">
    <text evidence="9">The sequence shown here is derived from an EMBL/GenBank/DDBJ whole genome shotgun (WGS) entry which is preliminary data.</text>
</comment>
<feature type="transmembrane region" description="Helical" evidence="7">
    <location>
        <begin position="301"/>
        <end position="321"/>
    </location>
</feature>
<name>A0ABW2CC56_9ACTN</name>
<protein>
    <submittedName>
        <fullName evidence="9">Sugar transferase</fullName>
        <ecNumber evidence="9">2.7.8.-</ecNumber>
    </submittedName>
</protein>
<evidence type="ECO:0000256" key="3">
    <source>
        <dbReference type="ARBA" id="ARBA00022679"/>
    </source>
</evidence>
<dbReference type="InterPro" id="IPR003362">
    <property type="entry name" value="Bact_transf"/>
</dbReference>
<dbReference type="RefSeq" id="WP_309239482.1">
    <property type="nucleotide sequence ID" value="NZ_JBHSXS010000001.1"/>
</dbReference>
<comment type="similarity">
    <text evidence="2">Belongs to the bacterial sugar transferase family.</text>
</comment>
<feature type="transmembrane region" description="Helical" evidence="7">
    <location>
        <begin position="126"/>
        <end position="144"/>
    </location>
</feature>
<dbReference type="InterPro" id="IPR017475">
    <property type="entry name" value="EPS_sugar_tfrase"/>
</dbReference>